<dbReference type="PANTHER" id="PTHR48030:SF3">
    <property type="entry name" value="SPLICING FACTOR 3B SUBUNIT 4"/>
    <property type="match status" value="1"/>
</dbReference>
<dbReference type="Proteomes" id="UP000823674">
    <property type="component" value="Chromosome A08"/>
</dbReference>
<name>A0ABQ7LY19_BRACM</name>
<keyword evidence="2" id="KW-1185">Reference proteome</keyword>
<accession>A0ABQ7LY19</accession>
<evidence type="ECO:0000313" key="2">
    <source>
        <dbReference type="Proteomes" id="UP000823674"/>
    </source>
</evidence>
<organism evidence="1 2">
    <name type="scientific">Brassica rapa subsp. trilocularis</name>
    <dbReference type="NCBI Taxonomy" id="1813537"/>
    <lineage>
        <taxon>Eukaryota</taxon>
        <taxon>Viridiplantae</taxon>
        <taxon>Streptophyta</taxon>
        <taxon>Embryophyta</taxon>
        <taxon>Tracheophyta</taxon>
        <taxon>Spermatophyta</taxon>
        <taxon>Magnoliopsida</taxon>
        <taxon>eudicotyledons</taxon>
        <taxon>Gunneridae</taxon>
        <taxon>Pentapetalae</taxon>
        <taxon>rosids</taxon>
        <taxon>malvids</taxon>
        <taxon>Brassicales</taxon>
        <taxon>Brassicaceae</taxon>
        <taxon>Brassiceae</taxon>
        <taxon>Brassica</taxon>
    </lineage>
</organism>
<evidence type="ECO:0008006" key="3">
    <source>
        <dbReference type="Google" id="ProtNLM"/>
    </source>
</evidence>
<protein>
    <recommendedName>
        <fullName evidence="3">RRM domain-containing protein</fullName>
    </recommendedName>
</protein>
<evidence type="ECO:0000313" key="1">
    <source>
        <dbReference type="EMBL" id="KAG5391182.1"/>
    </source>
</evidence>
<proteinExistence type="predicted"/>
<comment type="caution">
    <text evidence="1">The sequence shown here is derived from an EMBL/GenBank/DDBJ whole genome shotgun (WGS) entry which is preliminary data.</text>
</comment>
<gene>
    <name evidence="1" type="primary">A08g510660.1_BraROA</name>
    <name evidence="1" type="ORF">IGI04_032723</name>
</gene>
<dbReference type="Gene3D" id="3.30.70.330">
    <property type="match status" value="1"/>
</dbReference>
<sequence>MDLSRREQREGLNKASQDRKRFANGANLFIGNLDHIMRRVTGSRGFGFISYDSLDASDAATEAMTGQYLYNCHAYNKDTKGEQQEVSSHLDETKEKIELQWNNFGLKGQEPRG</sequence>
<dbReference type="PANTHER" id="PTHR48030">
    <property type="entry name" value="SPLICING FACTOR 3B SUBUNIT 4"/>
    <property type="match status" value="1"/>
</dbReference>
<dbReference type="EMBL" id="JADBGQ010000007">
    <property type="protein sequence ID" value="KAG5391182.1"/>
    <property type="molecule type" value="Genomic_DNA"/>
</dbReference>
<dbReference type="InterPro" id="IPR035979">
    <property type="entry name" value="RBD_domain_sf"/>
</dbReference>
<dbReference type="SUPFAM" id="SSF54928">
    <property type="entry name" value="RNA-binding domain, RBD"/>
    <property type="match status" value="1"/>
</dbReference>
<reference evidence="1 2" key="1">
    <citation type="submission" date="2021-03" db="EMBL/GenBank/DDBJ databases">
        <authorList>
            <person name="King G.J."/>
            <person name="Bancroft I."/>
            <person name="Baten A."/>
            <person name="Bloomfield J."/>
            <person name="Borpatragohain P."/>
            <person name="He Z."/>
            <person name="Irish N."/>
            <person name="Irwin J."/>
            <person name="Liu K."/>
            <person name="Mauleon R.P."/>
            <person name="Moore J."/>
            <person name="Morris R."/>
            <person name="Ostergaard L."/>
            <person name="Wang B."/>
            <person name="Wells R."/>
        </authorList>
    </citation>
    <scope>NUCLEOTIDE SEQUENCE [LARGE SCALE GENOMIC DNA]</scope>
    <source>
        <strain evidence="1">R-o-18</strain>
        <tissue evidence="1">Leaf</tissue>
    </source>
</reference>
<dbReference type="InterPro" id="IPR012677">
    <property type="entry name" value="Nucleotide-bd_a/b_plait_sf"/>
</dbReference>
<dbReference type="InterPro" id="IPR052084">
    <property type="entry name" value="SF3B4_spliceosome_assoc"/>
</dbReference>